<reference evidence="1 2" key="1">
    <citation type="submission" date="2017-11" db="EMBL/GenBank/DDBJ databases">
        <title>Comparative genomic analysis of Holospora spp., intranuclear symbionts of paramecia.</title>
        <authorList>
            <person name="Garushyants S.K."/>
            <person name="Beliavskaya A."/>
            <person name="Malko D.B."/>
            <person name="Logacheva M.D."/>
            <person name="Rautian M.S."/>
            <person name="Gelfand M.S."/>
        </authorList>
    </citation>
    <scope>NUCLEOTIDE SEQUENCE [LARGE SCALE GENOMIC DNA]</scope>
    <source>
        <strain evidence="2">02AZ16</strain>
    </source>
</reference>
<organism evidence="1 2">
    <name type="scientific">Holospora curviuscula</name>
    <dbReference type="NCBI Taxonomy" id="1082868"/>
    <lineage>
        <taxon>Bacteria</taxon>
        <taxon>Pseudomonadati</taxon>
        <taxon>Pseudomonadota</taxon>
        <taxon>Alphaproteobacteria</taxon>
        <taxon>Holosporales</taxon>
        <taxon>Holosporaceae</taxon>
        <taxon>Holospora</taxon>
    </lineage>
</organism>
<keyword evidence="2" id="KW-1185">Reference proteome</keyword>
<dbReference type="EMBL" id="PHHC01000064">
    <property type="protein sequence ID" value="PPE05618.1"/>
    <property type="molecule type" value="Genomic_DNA"/>
</dbReference>
<protein>
    <submittedName>
        <fullName evidence="1">Uncharacterized protein</fullName>
    </submittedName>
</protein>
<proteinExistence type="predicted"/>
<evidence type="ECO:0000313" key="2">
    <source>
        <dbReference type="Proteomes" id="UP000239425"/>
    </source>
</evidence>
<comment type="caution">
    <text evidence="1">The sequence shown here is derived from an EMBL/GenBank/DDBJ whole genome shotgun (WGS) entry which is preliminary data.</text>
</comment>
<name>A0A2S5REA2_9PROT</name>
<gene>
    <name evidence="1" type="ORF">HCUR_00266</name>
</gene>
<dbReference type="AlphaFoldDB" id="A0A2S5REA2"/>
<evidence type="ECO:0000313" key="1">
    <source>
        <dbReference type="EMBL" id="PPE05618.1"/>
    </source>
</evidence>
<sequence>MTVLRKAAIKDTLVLTILHSIEPYKMDRIYICSVCNLDEETCSLLRFPNKKDVLDSLLHTNQFPNKSLLFSCFNNKDILVTRSGE</sequence>
<dbReference type="Proteomes" id="UP000239425">
    <property type="component" value="Unassembled WGS sequence"/>
</dbReference>
<accession>A0A2S5REA2</accession>